<organism evidence="1 2">
    <name type="scientific">Rangifer tarandus platyrhynchus</name>
    <name type="common">Svalbard reindeer</name>
    <dbReference type="NCBI Taxonomy" id="3082113"/>
    <lineage>
        <taxon>Eukaryota</taxon>
        <taxon>Metazoa</taxon>
        <taxon>Chordata</taxon>
        <taxon>Craniata</taxon>
        <taxon>Vertebrata</taxon>
        <taxon>Euteleostomi</taxon>
        <taxon>Mammalia</taxon>
        <taxon>Eutheria</taxon>
        <taxon>Laurasiatheria</taxon>
        <taxon>Artiodactyla</taxon>
        <taxon>Ruminantia</taxon>
        <taxon>Pecora</taxon>
        <taxon>Cervidae</taxon>
        <taxon>Odocoileinae</taxon>
        <taxon>Rangifer</taxon>
    </lineage>
</organism>
<evidence type="ECO:0000313" key="1">
    <source>
        <dbReference type="EMBL" id="CAI9712511.1"/>
    </source>
</evidence>
<protein>
    <submittedName>
        <fullName evidence="1">Uncharacterized protein</fullName>
    </submittedName>
</protein>
<sequence length="519" mass="55298">MVPQKMGSAVELWAGWVPIQLGDLVPLSSFSKEGSIGALIPITTSERVSLLRIPAHIHLSLSTILPSGPVISCLCCALHPRGQLGWPDLPSASHRKGFQHRHPASLPRLRASLLLSEQNASALTQRRGFGDAAPRFSPPSAASRPRGSAPPCSTCGTCDSHLPAPESSTPPPPLLFSANPRGLRLRPLQRCLRSALCCTHDAFTCLMPLMPYNTQKVTSYMTGEEIEVRTGFMGQVPSKWLCQDLKGHLAGSEAHFLSTGTHFLPQEACANPLQSLACPKMFQTREQPPRAILYAPHDHSQGAGRPRWVPQTGLGSAPQRNQEARSGAALGQALKSSPRSSEITGAGHKPRTLPSSSREPSVNAKSFTAADAFSSQKQRELARHQAWGGNLRFHLSPTRAAPTRADPGVSRAAGPQAPPPPLRAGERLPPPSPRALLTYHSSPSRRPAFSLRPTPSSAFPFPRAAGRARGGTRGLVPRCQVPGCAPPLPHGPNCGPAPRVALRDASPLAALPEAPRAMT</sequence>
<reference evidence="1" key="1">
    <citation type="submission" date="2023-05" db="EMBL/GenBank/DDBJ databases">
        <authorList>
            <consortium name="ELIXIR-Norway"/>
        </authorList>
    </citation>
    <scope>NUCLEOTIDE SEQUENCE</scope>
</reference>
<dbReference type="EMBL" id="OX596091">
    <property type="protein sequence ID" value="CAI9712511.1"/>
    <property type="molecule type" value="Genomic_DNA"/>
</dbReference>
<proteinExistence type="predicted"/>
<dbReference type="Proteomes" id="UP001162501">
    <property type="component" value="Chromosome 7"/>
</dbReference>
<name>A0ACB0FHX5_RANTA</name>
<gene>
    <name evidence="1" type="ORF">MRATA1EN3_LOCUS23724</name>
</gene>
<evidence type="ECO:0000313" key="2">
    <source>
        <dbReference type="Proteomes" id="UP001162501"/>
    </source>
</evidence>
<accession>A0ACB0FHX5</accession>